<protein>
    <recommendedName>
        <fullName evidence="3">Ubiquitin-like domain-containing protein</fullName>
    </recommendedName>
</protein>
<dbReference type="EnsemblMetazoa" id="CLYHEMT026235.1">
    <property type="protein sequence ID" value="CLYHEMP026235.1"/>
    <property type="gene ID" value="CLYHEMG026235"/>
</dbReference>
<sequence length="382" mass="43995">MIEGEGNLAENLKVLPVKLVVQVDDPKTELSERAKQIGLSCIRSVVIKHPDPENPTIFYDCPLSKLEGLLETNEKELKRLLAEQHQDISPEDVCLLHNRDSITSTKNIEDLFIEGDSIQETLELTLEIKPNEEEGMQRFCQKYDLSPYKQVIIKFLTGEFSFDILSGANTTIGQIKDEIYKAKSIPIHLQQLYHENIEVPNDAQNSTFIAQMMMISGKPITLNLIVKPAQTFKIYVKKDYYLNEQLEIEILETATILDFKEEISVRSGVPLKLIKIFPDRCFDDDSKPLWDCYFHKTNYKIWLYKIVIVLIDDQIYEGVVKREEYIIENKTETLGKLHKKISRRYISNVSLKSKGLKSNTLLNDLGETEITFVVTNRICSVM</sequence>
<dbReference type="InterPro" id="IPR029071">
    <property type="entry name" value="Ubiquitin-like_domsf"/>
</dbReference>
<proteinExistence type="predicted"/>
<dbReference type="SUPFAM" id="SSF54236">
    <property type="entry name" value="Ubiquitin-like"/>
    <property type="match status" value="2"/>
</dbReference>
<keyword evidence="2" id="KW-1185">Reference proteome</keyword>
<accession>A0A7M5XMN4</accession>
<name>A0A7M5XMN4_9CNID</name>
<dbReference type="Proteomes" id="UP000594262">
    <property type="component" value="Unplaced"/>
</dbReference>
<evidence type="ECO:0000313" key="2">
    <source>
        <dbReference type="Proteomes" id="UP000594262"/>
    </source>
</evidence>
<dbReference type="AlphaFoldDB" id="A0A7M5XMN4"/>
<organism evidence="1 2">
    <name type="scientific">Clytia hemisphaerica</name>
    <dbReference type="NCBI Taxonomy" id="252671"/>
    <lineage>
        <taxon>Eukaryota</taxon>
        <taxon>Metazoa</taxon>
        <taxon>Cnidaria</taxon>
        <taxon>Hydrozoa</taxon>
        <taxon>Hydroidolina</taxon>
        <taxon>Leptothecata</taxon>
        <taxon>Obeliida</taxon>
        <taxon>Clytiidae</taxon>
        <taxon>Clytia</taxon>
    </lineage>
</organism>
<reference evidence="1" key="1">
    <citation type="submission" date="2021-01" db="UniProtKB">
        <authorList>
            <consortium name="EnsemblMetazoa"/>
        </authorList>
    </citation>
    <scope>IDENTIFICATION</scope>
</reference>
<evidence type="ECO:0008006" key="3">
    <source>
        <dbReference type="Google" id="ProtNLM"/>
    </source>
</evidence>
<evidence type="ECO:0000313" key="1">
    <source>
        <dbReference type="EnsemblMetazoa" id="CLYHEMP026235.1"/>
    </source>
</evidence>